<dbReference type="AlphaFoldDB" id="A0AAN7GXG1"/>
<keyword evidence="1" id="KW-0677">Repeat</keyword>
<evidence type="ECO:0000259" key="5">
    <source>
        <dbReference type="Pfam" id="PF18052"/>
    </source>
</evidence>
<dbReference type="SUPFAM" id="SSF52058">
    <property type="entry name" value="L domain-like"/>
    <property type="match status" value="1"/>
</dbReference>
<evidence type="ECO:0000256" key="4">
    <source>
        <dbReference type="ARBA" id="ARBA00022840"/>
    </source>
</evidence>
<accession>A0AAN7GXG1</accession>
<dbReference type="Gene3D" id="3.80.10.10">
    <property type="entry name" value="Ribonuclease Inhibitor"/>
    <property type="match status" value="2"/>
</dbReference>
<keyword evidence="2" id="KW-0547">Nucleotide-binding</keyword>
<keyword evidence="3" id="KW-0611">Plant defense</keyword>
<feature type="domain" description="Disease resistance N-terminal" evidence="5">
    <location>
        <begin position="9"/>
        <end position="92"/>
    </location>
</feature>
<evidence type="ECO:0000313" key="7">
    <source>
        <dbReference type="EMBL" id="KAK4748682.1"/>
    </source>
</evidence>
<name>A0AAN7GXG1_9MYRT</name>
<dbReference type="GO" id="GO:0006952">
    <property type="term" value="P:defense response"/>
    <property type="evidence" value="ECO:0007669"/>
    <property type="project" value="UniProtKB-KW"/>
</dbReference>
<dbReference type="PROSITE" id="PS51450">
    <property type="entry name" value="LRR"/>
    <property type="match status" value="1"/>
</dbReference>
<dbReference type="PANTHER" id="PTHR36766">
    <property type="entry name" value="PLANT BROAD-SPECTRUM MILDEW RESISTANCE PROTEIN RPW8"/>
    <property type="match status" value="1"/>
</dbReference>
<evidence type="ECO:0000313" key="8">
    <source>
        <dbReference type="Proteomes" id="UP001345219"/>
    </source>
</evidence>
<evidence type="ECO:0000256" key="2">
    <source>
        <dbReference type="ARBA" id="ARBA00022741"/>
    </source>
</evidence>
<dbReference type="Gene3D" id="1.20.5.4130">
    <property type="match status" value="1"/>
</dbReference>
<keyword evidence="8" id="KW-1185">Reference proteome</keyword>
<evidence type="ECO:0000259" key="6">
    <source>
        <dbReference type="Pfam" id="PF23598"/>
    </source>
</evidence>
<dbReference type="Gene3D" id="3.40.50.300">
    <property type="entry name" value="P-loop containing nucleotide triphosphate hydrolases"/>
    <property type="match status" value="1"/>
</dbReference>
<dbReference type="SUPFAM" id="SSF52540">
    <property type="entry name" value="P-loop containing nucleoside triphosphate hydrolases"/>
    <property type="match status" value="1"/>
</dbReference>
<keyword evidence="4" id="KW-0067">ATP-binding</keyword>
<dbReference type="PRINTS" id="PR00364">
    <property type="entry name" value="DISEASERSIST"/>
</dbReference>
<dbReference type="EMBL" id="JAXIOK010000019">
    <property type="protein sequence ID" value="KAK4748682.1"/>
    <property type="molecule type" value="Genomic_DNA"/>
</dbReference>
<feature type="domain" description="Disease resistance R13L4/SHOC-2-like LRR" evidence="6">
    <location>
        <begin position="276"/>
        <end position="537"/>
    </location>
</feature>
<comment type="caution">
    <text evidence="7">The sequence shown here is derived from an EMBL/GenBank/DDBJ whole genome shotgun (WGS) entry which is preliminary data.</text>
</comment>
<dbReference type="CDD" id="cd14798">
    <property type="entry name" value="RX-CC_like"/>
    <property type="match status" value="1"/>
</dbReference>
<organism evidence="7 8">
    <name type="scientific">Trapa incisa</name>
    <dbReference type="NCBI Taxonomy" id="236973"/>
    <lineage>
        <taxon>Eukaryota</taxon>
        <taxon>Viridiplantae</taxon>
        <taxon>Streptophyta</taxon>
        <taxon>Embryophyta</taxon>
        <taxon>Tracheophyta</taxon>
        <taxon>Spermatophyta</taxon>
        <taxon>Magnoliopsida</taxon>
        <taxon>eudicotyledons</taxon>
        <taxon>Gunneridae</taxon>
        <taxon>Pentapetalae</taxon>
        <taxon>rosids</taxon>
        <taxon>malvids</taxon>
        <taxon>Myrtales</taxon>
        <taxon>Lythraceae</taxon>
        <taxon>Trapa</taxon>
    </lineage>
</organism>
<dbReference type="InterPro" id="IPR027417">
    <property type="entry name" value="P-loop_NTPase"/>
</dbReference>
<dbReference type="InterPro" id="IPR032675">
    <property type="entry name" value="LRR_dom_sf"/>
</dbReference>
<dbReference type="PANTHER" id="PTHR36766:SF30">
    <property type="entry name" value="TIR-NBS TYPE DISEASE RESISTANCE PROTEIN-RELATED"/>
    <property type="match status" value="1"/>
</dbReference>
<dbReference type="Pfam" id="PF23598">
    <property type="entry name" value="LRR_14"/>
    <property type="match status" value="1"/>
</dbReference>
<evidence type="ECO:0000256" key="3">
    <source>
        <dbReference type="ARBA" id="ARBA00022821"/>
    </source>
</evidence>
<evidence type="ECO:0008006" key="9">
    <source>
        <dbReference type="Google" id="ProtNLM"/>
    </source>
</evidence>
<dbReference type="InterPro" id="IPR038005">
    <property type="entry name" value="RX-like_CC"/>
</dbReference>
<sequence length="904" mass="101047">MAELILGSFVDSLAGRVLSSLLDEIGLTRGVKLEFNKLVATLSLIRGYLQDAEKRQVDDEALKFWLKQLQDLAYETDDLLDDFNTEAIRRRSVAGGRKKMVNEVSIFFSSSNQLIYANRMAHRIKDLKEKLDFLRNLAGLFNLQSVSKSPSLVERHHRRPLTVSNDYEPYVIGRDEDTKYVVDFLLDPKLKGNLSILPIVGFGGLGKTTLAREVAVAPQSGSGASYENIPKEVRHVSMVIDMGVDRGSYNLKSLGPNQRIIRSLLFTNKYQHIISFSGEKTLNGDISSFRNLRALRLHLLAKGDVVRSIGKLKHLRSLDLSDSDKLTSLPKSIGKLLNLETLILDVCQKLESLPREVTKLANLRHLDMRGCDSLTCMPWGIGNLTNLEVLRGFRVEERGKSNAARMNELRRLTGLEELDIEYLERLEEESDGISTSDADYFWIDKSRLQRLHLIWGRRGADDPSEYAEEVLERLKPNLDLLKSFTIVEYPGTTLASWTGELHNLVEIILLFCDHLRSIPPLDQLPSLKSIDLSHCNNMRSIPPLDQLPSLKSIELKYLGELEWIEVTENSICLGVVASGRNEIQRFGGAVDEESCSISTTQMESLTLLPLSSVPLHKVTSLYLHHLDDTEELPMELFQSISSFQSLDITKCHHMRSIPPLDQFPSLRHAIRICLMPLSSDHISSRYIKFDQAKSYPSMLNLLLSKVPLAIKPWSGWGNITRNKDGQLLYGKTDGVVEDPVRPIIVGVGPAHDANHGEILTVSTGNVVEHAQAADSEGDRAGAHTLGPGISVGGVPCVQIVAAAYQVQPRLGQEVVVEREIEVPGNGEDVMEADLDVSIPPKPLNPNNFTCLPCFHYFEQSRNTQRYSISSWSSLPFLVDLPTESSLVPSKNLVSSLPNSLIWFE</sequence>
<dbReference type="InterPro" id="IPR055414">
    <property type="entry name" value="LRR_R13L4/SHOC2-like"/>
</dbReference>
<dbReference type="Proteomes" id="UP001345219">
    <property type="component" value="Chromosome 12"/>
</dbReference>
<dbReference type="GO" id="GO:0005524">
    <property type="term" value="F:ATP binding"/>
    <property type="evidence" value="ECO:0007669"/>
    <property type="project" value="UniProtKB-KW"/>
</dbReference>
<protein>
    <recommendedName>
        <fullName evidence="9">Rx N-terminal domain-containing protein</fullName>
    </recommendedName>
</protein>
<dbReference type="Pfam" id="PF18052">
    <property type="entry name" value="Rx_N"/>
    <property type="match status" value="1"/>
</dbReference>
<proteinExistence type="predicted"/>
<reference evidence="7 8" key="1">
    <citation type="journal article" date="2023" name="Hortic Res">
        <title>Pangenome of water caltrop reveals structural variations and asymmetric subgenome divergence after allopolyploidization.</title>
        <authorList>
            <person name="Zhang X."/>
            <person name="Chen Y."/>
            <person name="Wang L."/>
            <person name="Yuan Y."/>
            <person name="Fang M."/>
            <person name="Shi L."/>
            <person name="Lu R."/>
            <person name="Comes H.P."/>
            <person name="Ma Y."/>
            <person name="Chen Y."/>
            <person name="Huang G."/>
            <person name="Zhou Y."/>
            <person name="Zheng Z."/>
            <person name="Qiu Y."/>
        </authorList>
    </citation>
    <scope>NUCLEOTIDE SEQUENCE [LARGE SCALE GENOMIC DNA]</scope>
    <source>
        <tissue evidence="7">Roots</tissue>
    </source>
</reference>
<dbReference type="InterPro" id="IPR001611">
    <property type="entry name" value="Leu-rich_rpt"/>
</dbReference>
<dbReference type="InterPro" id="IPR041118">
    <property type="entry name" value="Rx_N"/>
</dbReference>
<evidence type="ECO:0000256" key="1">
    <source>
        <dbReference type="ARBA" id="ARBA00022737"/>
    </source>
</evidence>
<dbReference type="GO" id="GO:0051707">
    <property type="term" value="P:response to other organism"/>
    <property type="evidence" value="ECO:0007669"/>
    <property type="project" value="UniProtKB-ARBA"/>
</dbReference>
<gene>
    <name evidence="7" type="ORF">SAY87_015268</name>
</gene>